<dbReference type="PROSITE" id="PS51217">
    <property type="entry name" value="UVRD_HELICASE_CTER"/>
    <property type="match status" value="1"/>
</dbReference>
<dbReference type="RefSeq" id="WP_149754659.1">
    <property type="nucleotide sequence ID" value="NZ_FOMS01000002.1"/>
</dbReference>
<keyword evidence="8" id="KW-0238">DNA-binding</keyword>
<protein>
    <recommendedName>
        <fullName evidence="12">DNA 3'-5' helicase</fullName>
        <ecNumber evidence="12">5.6.2.4</ecNumber>
    </recommendedName>
    <alternativeName>
        <fullName evidence="13">DNA 3'-5' helicase II</fullName>
    </alternativeName>
</protein>
<dbReference type="GO" id="GO:0043138">
    <property type="term" value="F:3'-5' DNA helicase activity"/>
    <property type="evidence" value="ECO:0007669"/>
    <property type="project" value="UniProtKB-EC"/>
</dbReference>
<dbReference type="Pfam" id="PF13361">
    <property type="entry name" value="UvrD_C"/>
    <property type="match status" value="1"/>
</dbReference>
<dbReference type="InterPro" id="IPR014017">
    <property type="entry name" value="DNA_helicase_UvrD-like_C"/>
</dbReference>
<keyword evidence="3" id="KW-0227">DNA damage</keyword>
<dbReference type="GO" id="GO:0005829">
    <property type="term" value="C:cytosol"/>
    <property type="evidence" value="ECO:0007669"/>
    <property type="project" value="TreeGrafter"/>
</dbReference>
<dbReference type="Pfam" id="PF00580">
    <property type="entry name" value="UvrD-helicase"/>
    <property type="match status" value="1"/>
</dbReference>
<feature type="region of interest" description="Disordered" evidence="16">
    <location>
        <begin position="931"/>
        <end position="956"/>
    </location>
</feature>
<feature type="compositionally biased region" description="Low complexity" evidence="16">
    <location>
        <begin position="941"/>
        <end position="953"/>
    </location>
</feature>
<evidence type="ECO:0000256" key="12">
    <source>
        <dbReference type="ARBA" id="ARBA00034808"/>
    </source>
</evidence>
<evidence type="ECO:0000259" key="17">
    <source>
        <dbReference type="PROSITE" id="PS51198"/>
    </source>
</evidence>
<proteinExistence type="predicted"/>
<comment type="catalytic activity">
    <reaction evidence="14">
        <text>ATP + H2O = ADP + phosphate + H(+)</text>
        <dbReference type="Rhea" id="RHEA:13065"/>
        <dbReference type="ChEBI" id="CHEBI:15377"/>
        <dbReference type="ChEBI" id="CHEBI:15378"/>
        <dbReference type="ChEBI" id="CHEBI:30616"/>
        <dbReference type="ChEBI" id="CHEBI:43474"/>
        <dbReference type="ChEBI" id="CHEBI:456216"/>
        <dbReference type="EC" id="5.6.2.4"/>
    </reaction>
</comment>
<reference evidence="19 20" key="1">
    <citation type="submission" date="2016-10" db="EMBL/GenBank/DDBJ databases">
        <authorList>
            <person name="Varghese N."/>
            <person name="Submissions S."/>
        </authorList>
    </citation>
    <scope>NUCLEOTIDE SEQUENCE [LARGE SCALE GENOMIC DNA]</scope>
    <source>
        <strain evidence="20">YIM D21,KCTC 23444,ACCC 10710</strain>
    </source>
</reference>
<evidence type="ECO:0000256" key="3">
    <source>
        <dbReference type="ARBA" id="ARBA00022763"/>
    </source>
</evidence>
<dbReference type="InterPro" id="IPR011604">
    <property type="entry name" value="PDDEXK-like_dom_sf"/>
</dbReference>
<dbReference type="GO" id="GO:0000725">
    <property type="term" value="P:recombinational repair"/>
    <property type="evidence" value="ECO:0007669"/>
    <property type="project" value="TreeGrafter"/>
</dbReference>
<evidence type="ECO:0000256" key="15">
    <source>
        <dbReference type="PROSITE-ProRule" id="PRU00560"/>
    </source>
</evidence>
<evidence type="ECO:0000256" key="7">
    <source>
        <dbReference type="ARBA" id="ARBA00022840"/>
    </source>
</evidence>
<dbReference type="Gene3D" id="1.10.486.10">
    <property type="entry name" value="PCRA, domain 4"/>
    <property type="match status" value="1"/>
</dbReference>
<evidence type="ECO:0000256" key="16">
    <source>
        <dbReference type="SAM" id="MobiDB-lite"/>
    </source>
</evidence>
<dbReference type="AlphaFoldDB" id="A0A1I1UBS3"/>
<dbReference type="Gene3D" id="3.40.50.300">
    <property type="entry name" value="P-loop containing nucleotide triphosphate hydrolases"/>
    <property type="match status" value="4"/>
</dbReference>
<dbReference type="GO" id="GO:0005524">
    <property type="term" value="F:ATP binding"/>
    <property type="evidence" value="ECO:0007669"/>
    <property type="project" value="UniProtKB-UniRule"/>
</dbReference>
<sequence>MRDDATQRQVDAATPSASTWLAANAGSGKTRVLTDRVARLLLDEVAPENILCLTYTKAAASEMQNRLFTRLGAWAMRPDDDLRAELRALGVEHDLGRVFLQRARTLFARAIETPGGLRIQTIHSFCAALLRRFPLEARVSPQFKEMEDRAAELLRAEILDTLAGGPQAAVVSDLARHFTGSDDSLDDLVRAVIGRRRAFLPPRQDAEIRALYDVPEGVDAASLHGRVFLGGEAELLGRLVAAMRAHGGSTDQKTAARLDGLDLARPEALAVLEGVFLTGEKAKSPFAAKLGGVPTKACQKAAGLSDLQPEIDALMQRVEDVRPLRLALAASDRDLALHRFAQAFLPAYEAAKEARGWLDFDDLIDRTEALLSDDRVADWVLYRLDGGIDHILVDEAQDTSPRQWQVIERLAREFTSGAGARSDTPRTIFVVGDKKQSIYSFQGADPSGFDRMRDDFAQRLAATERPLATLTLAHSFRSSAPILDVVDRTFEGREASGFVPEERHIAFKAHVPGRVDLWPHVPKAETPEEPPWYDPVDRVSPTHHDKVLASRIAEGIARMIATETLPVERSGTLARRPVHAGDILILVRGRGMLFRETIRACKARGLPVAGADRLRVTAELAVKDIGATLAFLSVQDDDLSLAAALRSPLFGWSEQDLYSLAQGRKGRLWEALRAKREDHPETLAILDDLRGQADFLRPYDLIERLLTRHDGRRRLIGRLGQEAEDGIDALLGQALSYEEASVPSLTGFLQWMQTDDPEIKRSPEAAGDRIRVMTVHGAKGLEAPVVILPDARAPVTRRRDALLAVGEAAFWPLSGPKPAAQEAAEDARKAREAEERDRLLYVAMTRAERWLIVAASGDLGKQGDDWYSQVRAGMDRAGAAPHGFDFGPHGGGEGLRLGADWADLPLAEAEEEAAAAPELPTFFRDPAPVPEEAAELRSPSDLGGAKALPGAAGDDSEAAKARGTALHLLLEVLPTLAPEARAEAAACLLPDDAATLPALLAEAEAVLADPELAPLFSGEALAEVPLSAEVPGIGRLSGVIDRLIVAPDRVLAVDFKSNRTMPERAEDVPPGLLRQMGAYAAMLGAIYPGRTVDVALLWTAAPRLMELPHSIVRAALAEATRS</sequence>
<comment type="catalytic activity">
    <reaction evidence="11">
        <text>Couples ATP hydrolysis with the unwinding of duplex DNA by translocating in the 3'-5' direction.</text>
        <dbReference type="EC" id="5.6.2.4"/>
    </reaction>
</comment>
<dbReference type="PANTHER" id="PTHR11070">
    <property type="entry name" value="UVRD / RECB / PCRA DNA HELICASE FAMILY MEMBER"/>
    <property type="match status" value="1"/>
</dbReference>
<dbReference type="InterPro" id="IPR014016">
    <property type="entry name" value="UvrD-like_ATP-bd"/>
</dbReference>
<dbReference type="Proteomes" id="UP000325289">
    <property type="component" value="Unassembled WGS sequence"/>
</dbReference>
<evidence type="ECO:0000256" key="6">
    <source>
        <dbReference type="ARBA" id="ARBA00022839"/>
    </source>
</evidence>
<name>A0A1I1UBS3_9RHOB</name>
<dbReference type="Pfam" id="PF12705">
    <property type="entry name" value="PDDEXK_1"/>
    <property type="match status" value="1"/>
</dbReference>
<keyword evidence="9" id="KW-0234">DNA repair</keyword>
<dbReference type="EC" id="5.6.2.4" evidence="12"/>
<dbReference type="InterPro" id="IPR038726">
    <property type="entry name" value="PDDEXK_AddAB-type"/>
</dbReference>
<evidence type="ECO:0000256" key="8">
    <source>
        <dbReference type="ARBA" id="ARBA00023125"/>
    </source>
</evidence>
<feature type="binding site" evidence="15">
    <location>
        <begin position="23"/>
        <end position="30"/>
    </location>
    <ligand>
        <name>ATP</name>
        <dbReference type="ChEBI" id="CHEBI:30616"/>
    </ligand>
</feature>
<evidence type="ECO:0000313" key="20">
    <source>
        <dbReference type="Proteomes" id="UP000325289"/>
    </source>
</evidence>
<dbReference type="InterPro" id="IPR011335">
    <property type="entry name" value="Restrct_endonuc-II-like"/>
</dbReference>
<evidence type="ECO:0000256" key="4">
    <source>
        <dbReference type="ARBA" id="ARBA00022801"/>
    </source>
</evidence>
<dbReference type="EMBL" id="FOMS01000002">
    <property type="protein sequence ID" value="SFD68199.1"/>
    <property type="molecule type" value="Genomic_DNA"/>
</dbReference>
<dbReference type="SUPFAM" id="SSF52540">
    <property type="entry name" value="P-loop containing nucleoside triphosphate hydrolases"/>
    <property type="match status" value="1"/>
</dbReference>
<evidence type="ECO:0000256" key="1">
    <source>
        <dbReference type="ARBA" id="ARBA00022722"/>
    </source>
</evidence>
<keyword evidence="4 15" id="KW-0378">Hydrolase</keyword>
<keyword evidence="10" id="KW-0413">Isomerase</keyword>
<keyword evidence="5 15" id="KW-0347">Helicase</keyword>
<keyword evidence="2 15" id="KW-0547">Nucleotide-binding</keyword>
<dbReference type="PROSITE" id="PS51198">
    <property type="entry name" value="UVRD_HELICASE_ATP_BIND"/>
    <property type="match status" value="1"/>
</dbReference>
<feature type="domain" description="UvrD-like helicase C-terminal" evidence="18">
    <location>
        <begin position="496"/>
        <end position="780"/>
    </location>
</feature>
<keyword evidence="20" id="KW-1185">Reference proteome</keyword>
<dbReference type="InterPro" id="IPR000212">
    <property type="entry name" value="DNA_helicase_UvrD/REP"/>
</dbReference>
<keyword evidence="7 15" id="KW-0067">ATP-binding</keyword>
<dbReference type="GO" id="GO:0004527">
    <property type="term" value="F:exonuclease activity"/>
    <property type="evidence" value="ECO:0007669"/>
    <property type="project" value="UniProtKB-KW"/>
</dbReference>
<evidence type="ECO:0000256" key="10">
    <source>
        <dbReference type="ARBA" id="ARBA00023235"/>
    </source>
</evidence>
<evidence type="ECO:0000256" key="5">
    <source>
        <dbReference type="ARBA" id="ARBA00022806"/>
    </source>
</evidence>
<dbReference type="GO" id="GO:0003677">
    <property type="term" value="F:DNA binding"/>
    <property type="evidence" value="ECO:0007669"/>
    <property type="project" value="UniProtKB-KW"/>
</dbReference>
<evidence type="ECO:0000256" key="9">
    <source>
        <dbReference type="ARBA" id="ARBA00023204"/>
    </source>
</evidence>
<dbReference type="SUPFAM" id="SSF52980">
    <property type="entry name" value="Restriction endonuclease-like"/>
    <property type="match status" value="1"/>
</dbReference>
<evidence type="ECO:0000259" key="18">
    <source>
        <dbReference type="PROSITE" id="PS51217"/>
    </source>
</evidence>
<gene>
    <name evidence="19" type="ORF">SAMN04515678_102263</name>
</gene>
<dbReference type="GO" id="GO:0033202">
    <property type="term" value="C:DNA helicase complex"/>
    <property type="evidence" value="ECO:0007669"/>
    <property type="project" value="TreeGrafter"/>
</dbReference>
<keyword evidence="1" id="KW-0540">Nuclease</keyword>
<dbReference type="PANTHER" id="PTHR11070:SF2">
    <property type="entry name" value="ATP-DEPENDENT DNA HELICASE SRS2"/>
    <property type="match status" value="1"/>
</dbReference>
<dbReference type="NCBIfam" id="TIGR02784">
    <property type="entry name" value="addA_alphas"/>
    <property type="match status" value="1"/>
</dbReference>
<dbReference type="Gene3D" id="3.90.320.10">
    <property type="match status" value="1"/>
</dbReference>
<accession>A0A1I1UBS3</accession>
<keyword evidence="6" id="KW-0269">Exonuclease</keyword>
<evidence type="ECO:0000256" key="11">
    <source>
        <dbReference type="ARBA" id="ARBA00034617"/>
    </source>
</evidence>
<feature type="domain" description="UvrD-like helicase ATP-binding" evidence="17">
    <location>
        <begin position="2"/>
        <end position="479"/>
    </location>
</feature>
<dbReference type="OrthoDB" id="9810135at2"/>
<dbReference type="InterPro" id="IPR027417">
    <property type="entry name" value="P-loop_NTPase"/>
</dbReference>
<dbReference type="InterPro" id="IPR014151">
    <property type="entry name" value="DNA_helicase_AddA"/>
</dbReference>
<evidence type="ECO:0000313" key="19">
    <source>
        <dbReference type="EMBL" id="SFD68199.1"/>
    </source>
</evidence>
<evidence type="ECO:0000256" key="13">
    <source>
        <dbReference type="ARBA" id="ARBA00034923"/>
    </source>
</evidence>
<evidence type="ECO:0000256" key="2">
    <source>
        <dbReference type="ARBA" id="ARBA00022741"/>
    </source>
</evidence>
<organism evidence="19 20">
    <name type="scientific">Roseivivax sediminis</name>
    <dbReference type="NCBI Taxonomy" id="936889"/>
    <lineage>
        <taxon>Bacteria</taxon>
        <taxon>Pseudomonadati</taxon>
        <taxon>Pseudomonadota</taxon>
        <taxon>Alphaproteobacteria</taxon>
        <taxon>Rhodobacterales</taxon>
        <taxon>Roseobacteraceae</taxon>
        <taxon>Roseivivax</taxon>
    </lineage>
</organism>
<evidence type="ECO:0000256" key="14">
    <source>
        <dbReference type="ARBA" id="ARBA00048988"/>
    </source>
</evidence>